<proteinExistence type="predicted"/>
<reference evidence="3" key="1">
    <citation type="submission" date="2017-09" db="EMBL/GenBank/DDBJ databases">
        <title>Depth-based differentiation of microbial function through sediment-hosted aquifers and enrichment of novel symbionts in the deep terrestrial subsurface.</title>
        <authorList>
            <person name="Probst A.J."/>
            <person name="Ladd B."/>
            <person name="Jarett J.K."/>
            <person name="Geller-Mcgrath D.E."/>
            <person name="Sieber C.M.K."/>
            <person name="Emerson J.B."/>
            <person name="Anantharaman K."/>
            <person name="Thomas B.C."/>
            <person name="Malmstrom R."/>
            <person name="Stieglmeier M."/>
            <person name="Klingl A."/>
            <person name="Woyke T."/>
            <person name="Ryan C.M."/>
            <person name="Banfield J.F."/>
        </authorList>
    </citation>
    <scope>NUCLEOTIDE SEQUENCE [LARGE SCALE GENOMIC DNA]</scope>
</reference>
<accession>A0A2H0UTC6</accession>
<dbReference type="SUPFAM" id="SSF55811">
    <property type="entry name" value="Nudix"/>
    <property type="match status" value="1"/>
</dbReference>
<evidence type="ECO:0000313" key="3">
    <source>
        <dbReference type="Proteomes" id="UP000230132"/>
    </source>
</evidence>
<dbReference type="InterPro" id="IPR000086">
    <property type="entry name" value="NUDIX_hydrolase_dom"/>
</dbReference>
<feature type="domain" description="Nudix hydrolase" evidence="1">
    <location>
        <begin position="5"/>
        <end position="135"/>
    </location>
</feature>
<organism evidence="2 3">
    <name type="scientific">bacterium (Candidatus Gribaldobacteria) CG10_big_fil_rev_8_21_14_0_10_37_21</name>
    <dbReference type="NCBI Taxonomy" id="2014275"/>
    <lineage>
        <taxon>Bacteria</taxon>
        <taxon>Candidatus Gribaldobacteria</taxon>
    </lineage>
</organism>
<dbReference type="AlphaFoldDB" id="A0A2H0UTC6"/>
<comment type="caution">
    <text evidence="2">The sequence shown here is derived from an EMBL/GenBank/DDBJ whole genome shotgun (WGS) entry which is preliminary data.</text>
</comment>
<dbReference type="Proteomes" id="UP000230132">
    <property type="component" value="Unassembled WGS sequence"/>
</dbReference>
<dbReference type="InterPro" id="IPR015797">
    <property type="entry name" value="NUDIX_hydrolase-like_dom_sf"/>
</dbReference>
<dbReference type="Gene3D" id="3.90.79.10">
    <property type="entry name" value="Nucleoside Triphosphate Pyrophosphohydrolase"/>
    <property type="match status" value="1"/>
</dbReference>
<gene>
    <name evidence="2" type="ORF">COU05_03970</name>
</gene>
<evidence type="ECO:0000259" key="1">
    <source>
        <dbReference type="PROSITE" id="PS51462"/>
    </source>
</evidence>
<evidence type="ECO:0000313" key="2">
    <source>
        <dbReference type="EMBL" id="PIR89802.1"/>
    </source>
</evidence>
<dbReference type="EMBL" id="PFAX01000043">
    <property type="protein sequence ID" value="PIR89802.1"/>
    <property type="molecule type" value="Genomic_DNA"/>
</dbReference>
<name>A0A2H0UTC6_9BACT</name>
<dbReference type="Pfam" id="PF00293">
    <property type="entry name" value="NUDIX"/>
    <property type="match status" value="1"/>
</dbReference>
<dbReference type="PROSITE" id="PS51462">
    <property type="entry name" value="NUDIX"/>
    <property type="match status" value="1"/>
</dbReference>
<sequence>MPTNKRRTAVLIPYKITNNKVFIFLQKRKLTAKRAPGKFGFFGGGAKSEQEKPKDIMLREIKEELEFTPKDFWFLGYYEFANKELFAYCQEVSNTFEKEIKVLEGDFGKWFNELDLQTEPNLIDDDKPVFKAFFKELALKGKIRDNRSRLG</sequence>
<protein>
    <recommendedName>
        <fullName evidence="1">Nudix hydrolase domain-containing protein</fullName>
    </recommendedName>
</protein>